<comment type="similarity">
    <text evidence="2 8">Belongs to the peptidase M16 family.</text>
</comment>
<gene>
    <name evidence="12" type="ORF">LE190_15280</name>
</gene>
<keyword evidence="3" id="KW-0645">Protease</keyword>
<dbReference type="EMBL" id="JAHYBX010000006">
    <property type="protein sequence ID" value="MCA1857274.1"/>
    <property type="molecule type" value="Genomic_DNA"/>
</dbReference>
<dbReference type="InterPro" id="IPR001431">
    <property type="entry name" value="Pept_M16_Zn_BS"/>
</dbReference>
<reference evidence="12 13" key="1">
    <citation type="submission" date="2021-07" db="EMBL/GenBank/DDBJ databases">
        <title>Characterization of Violacein-producing bacteria and related species.</title>
        <authorList>
            <person name="Wilson H.S."/>
            <person name="De Leon M.E."/>
        </authorList>
    </citation>
    <scope>NUCLEOTIDE SEQUENCE [LARGE SCALE GENOMIC DNA]</scope>
    <source>
        <strain evidence="12 13">HSC-2F05</strain>
    </source>
</reference>
<feature type="domain" description="Peptidase M16 C-terminal" evidence="11">
    <location>
        <begin position="211"/>
        <end position="382"/>
    </location>
</feature>
<evidence type="ECO:0000256" key="6">
    <source>
        <dbReference type="ARBA" id="ARBA00022833"/>
    </source>
</evidence>
<keyword evidence="5" id="KW-0378">Hydrolase</keyword>
<dbReference type="InterPro" id="IPR011765">
    <property type="entry name" value="Pept_M16_N"/>
</dbReference>
<dbReference type="Pfam" id="PF00675">
    <property type="entry name" value="Peptidase_M16"/>
    <property type="match status" value="1"/>
</dbReference>
<dbReference type="PANTHER" id="PTHR43690">
    <property type="entry name" value="NARDILYSIN"/>
    <property type="match status" value="1"/>
</dbReference>
<comment type="caution">
    <text evidence="12">The sequence shown here is derived from an EMBL/GenBank/DDBJ whole genome shotgun (WGS) entry which is preliminary data.</text>
</comment>
<dbReference type="RefSeq" id="WP_225239501.1">
    <property type="nucleotide sequence ID" value="NZ_JAHYBX010000006.1"/>
</dbReference>
<comment type="cofactor">
    <cofactor evidence="1">
        <name>Zn(2+)</name>
        <dbReference type="ChEBI" id="CHEBI:29105"/>
    </cofactor>
</comment>
<dbReference type="InterPro" id="IPR050626">
    <property type="entry name" value="Peptidase_M16"/>
</dbReference>
<name>A0ABS7YGA3_9BURK</name>
<evidence type="ECO:0000256" key="7">
    <source>
        <dbReference type="ARBA" id="ARBA00023049"/>
    </source>
</evidence>
<feature type="domain" description="Peptidase M16 C-terminal" evidence="11">
    <location>
        <begin position="691"/>
        <end position="863"/>
    </location>
</feature>
<feature type="chain" id="PRO_5045954862" evidence="9">
    <location>
        <begin position="23"/>
        <end position="932"/>
    </location>
</feature>
<evidence type="ECO:0000259" key="10">
    <source>
        <dbReference type="Pfam" id="PF00675"/>
    </source>
</evidence>
<dbReference type="Pfam" id="PF05193">
    <property type="entry name" value="Peptidase_M16_C"/>
    <property type="match status" value="2"/>
</dbReference>
<keyword evidence="13" id="KW-1185">Reference proteome</keyword>
<evidence type="ECO:0000313" key="12">
    <source>
        <dbReference type="EMBL" id="MCA1857274.1"/>
    </source>
</evidence>
<dbReference type="InterPro" id="IPR011249">
    <property type="entry name" value="Metalloenz_LuxS/M16"/>
</dbReference>
<evidence type="ECO:0000256" key="5">
    <source>
        <dbReference type="ARBA" id="ARBA00022801"/>
    </source>
</evidence>
<dbReference type="SUPFAM" id="SSF63411">
    <property type="entry name" value="LuxS/MPP-like metallohydrolase"/>
    <property type="match status" value="4"/>
</dbReference>
<dbReference type="Gene3D" id="3.30.830.10">
    <property type="entry name" value="Metalloenzyme, LuxS/M16 peptidase-like"/>
    <property type="match status" value="4"/>
</dbReference>
<proteinExistence type="inferred from homology"/>
<accession>A0ABS7YGA3</accession>
<dbReference type="InterPro" id="IPR007863">
    <property type="entry name" value="Peptidase_M16_C"/>
</dbReference>
<protein>
    <submittedName>
        <fullName evidence="12">Insulinase family protein</fullName>
    </submittedName>
</protein>
<feature type="domain" description="Peptidase M16 N-terminal" evidence="10">
    <location>
        <begin position="52"/>
        <end position="168"/>
    </location>
</feature>
<sequence length="932" mass="102557">MSFLFPLRCVGIVLLAVLGASAAAAPADPLPLDPQLRFGKLDNGLSYYIRPNARPAQRVELRLVVNAGSILEDEDQLGAAHFVEHLGFNGSRHFKKQELVSYLQSIGIRSGADLNAFTSFDSTIYVLPVPTDKPGNLEQGFRVLEDWAHGMTLSDQAIEDERGIILEEKRLRNGHGRRMQEATLPKLANGSRYKDRLPIGTEASIAGNRPDALRRFYRDWYRPDLIAVIVVGDIDPEEAQRLVRRHFGHIAMPAAPRPRPQYPLPALGEPDVLVYADPEAPGSTLRLTWSSYQRAPAATVADFRTVLQRRLFSELMRMRLARLPVLGGFVGESASPFGTNQHTYTATAGIGPAGVHKAIDALVGENQRVRQFGFSATELEAAGRSVLASYEHAYKARDSRASAALVGAYVRHFLAGEPALDIEQEVAYARSDLPAITQEDMHAYARAVIPGDGPKLVLYTTTPNGTQPVPTGAELLERVNAALKTPLTQLKEKALPAQLMAQQPAPGSIVEQHEDKLLGVTRLLLSNGVKVVLKPTPFSRDSVQMAALRPGGQMLFADADKDALRFGGVLHRAMGAGPYSVLDLSRILAGKNLTLTASMGPYTDHLNGSSNSGDLETLLQLNYLAMTSPRRDKAMFRSFVNSNATLAQTQAAVPEGRFADARELAVYGGHPRSQLRPRPEDYRNLDMDRSLELFRSRMLNAKGMSFYFVGDFEVEAIKPLLAAYVATLPVSELALSYRDPGIRQVPGVVRHEVRAGVEQKSVVTFDFGGEMDYSRSEATAFAAMVEVLNLRIRDALRDRHQLIYTGGASGRYGRVPRPLYSLAIQLPTAPQHVEKIEAVLWAEIAALQEKGPTPEELNKVRQGMLQVYRKSLKENNYWLVRLQNADLEGDDPGDILTVAERIEAVSADGVRAAAQRFLTRERHVEMVLRPEA</sequence>
<feature type="signal peptide" evidence="9">
    <location>
        <begin position="1"/>
        <end position="22"/>
    </location>
</feature>
<evidence type="ECO:0000256" key="4">
    <source>
        <dbReference type="ARBA" id="ARBA00022723"/>
    </source>
</evidence>
<evidence type="ECO:0000256" key="2">
    <source>
        <dbReference type="ARBA" id="ARBA00007261"/>
    </source>
</evidence>
<dbReference type="Proteomes" id="UP001198602">
    <property type="component" value="Unassembled WGS sequence"/>
</dbReference>
<keyword evidence="9" id="KW-0732">Signal</keyword>
<evidence type="ECO:0000256" key="9">
    <source>
        <dbReference type="SAM" id="SignalP"/>
    </source>
</evidence>
<evidence type="ECO:0000256" key="8">
    <source>
        <dbReference type="RuleBase" id="RU004447"/>
    </source>
</evidence>
<keyword evidence="7" id="KW-0482">Metalloprotease</keyword>
<evidence type="ECO:0000259" key="11">
    <source>
        <dbReference type="Pfam" id="PF05193"/>
    </source>
</evidence>
<evidence type="ECO:0000313" key="13">
    <source>
        <dbReference type="Proteomes" id="UP001198602"/>
    </source>
</evidence>
<organism evidence="12 13">
    <name type="scientific">Massilia hydrophila</name>
    <dbReference type="NCBI Taxonomy" id="3044279"/>
    <lineage>
        <taxon>Bacteria</taxon>
        <taxon>Pseudomonadati</taxon>
        <taxon>Pseudomonadota</taxon>
        <taxon>Betaproteobacteria</taxon>
        <taxon>Burkholderiales</taxon>
        <taxon>Oxalobacteraceae</taxon>
        <taxon>Telluria group</taxon>
        <taxon>Massilia</taxon>
    </lineage>
</organism>
<keyword evidence="6" id="KW-0862">Zinc</keyword>
<keyword evidence="4" id="KW-0479">Metal-binding</keyword>
<evidence type="ECO:0000256" key="1">
    <source>
        <dbReference type="ARBA" id="ARBA00001947"/>
    </source>
</evidence>
<evidence type="ECO:0000256" key="3">
    <source>
        <dbReference type="ARBA" id="ARBA00022670"/>
    </source>
</evidence>
<dbReference type="PANTHER" id="PTHR43690:SF34">
    <property type="entry name" value="ZINC PROTEASE PQQL-LIKE"/>
    <property type="match status" value="1"/>
</dbReference>
<dbReference type="PROSITE" id="PS00143">
    <property type="entry name" value="INSULINASE"/>
    <property type="match status" value="1"/>
</dbReference>